<evidence type="ECO:0000313" key="2">
    <source>
        <dbReference type="Proteomes" id="UP000030853"/>
    </source>
</evidence>
<accession>A0A0B1RES5</accession>
<organism evidence="1 2">
    <name type="scientific">Pantoea rodasii</name>
    <dbReference type="NCBI Taxonomy" id="1076549"/>
    <lineage>
        <taxon>Bacteria</taxon>
        <taxon>Pseudomonadati</taxon>
        <taxon>Pseudomonadota</taxon>
        <taxon>Gammaproteobacteria</taxon>
        <taxon>Enterobacterales</taxon>
        <taxon>Erwiniaceae</taxon>
        <taxon>Pantoea</taxon>
    </lineage>
</organism>
<dbReference type="EMBL" id="JTJJ01000011">
    <property type="protein sequence ID" value="KHJ69712.1"/>
    <property type="molecule type" value="Genomic_DNA"/>
</dbReference>
<reference evidence="1 2" key="1">
    <citation type="submission" date="2014-11" db="EMBL/GenBank/DDBJ databases">
        <title>Genome sequencing of Pantoea rodasii ND03.</title>
        <authorList>
            <person name="Muhamad Yunos N.Y."/>
            <person name="Chan K.-G."/>
        </authorList>
    </citation>
    <scope>NUCLEOTIDE SEQUENCE [LARGE SCALE GENOMIC DNA]</scope>
    <source>
        <strain evidence="1 2">ND03</strain>
    </source>
</reference>
<protein>
    <submittedName>
        <fullName evidence="1">Uncharacterized protein</fullName>
    </submittedName>
</protein>
<name>A0A0B1RES5_9GAMM</name>
<gene>
    <name evidence="1" type="ORF">QU24_02335</name>
</gene>
<comment type="caution">
    <text evidence="1">The sequence shown here is derived from an EMBL/GenBank/DDBJ whole genome shotgun (WGS) entry which is preliminary data.</text>
</comment>
<dbReference type="AlphaFoldDB" id="A0A0B1RES5"/>
<evidence type="ECO:0000313" key="1">
    <source>
        <dbReference type="EMBL" id="KHJ69712.1"/>
    </source>
</evidence>
<dbReference type="Proteomes" id="UP000030853">
    <property type="component" value="Unassembled WGS sequence"/>
</dbReference>
<proteinExistence type="predicted"/>
<sequence>MFQFYYLLNAGQHYQLHARGCVCLEDHPERKFLGSALTYRHAYQIASQRLNVLASICRLCIDDSMSDTWDSTLTHHAR</sequence>